<evidence type="ECO:0000313" key="3">
    <source>
        <dbReference type="Proteomes" id="UP000596381"/>
    </source>
</evidence>
<proteinExistence type="predicted"/>
<feature type="compositionally biased region" description="Polar residues" evidence="1">
    <location>
        <begin position="473"/>
        <end position="482"/>
    </location>
</feature>
<dbReference type="Pfam" id="PF12699">
    <property type="entry name" value="phiKZ_IP"/>
    <property type="match status" value="1"/>
</dbReference>
<accession>A0A7U0GB87</accession>
<sequence>MSKIKSVLSRAPKPALETFQPETVISPESFDESPLGFEDSEIDPRDEIDTAMDPVDADIAGLYSLTDQTNKYQAVYDAIAPEIHSGKGLSVEAATILNIYSFNDGLDIVRARVSNESNTHISLEESKVALEGIKEVLREWWQKFTAFLKDARSRFSHWLDNAFNGADQLKELAERLKEEITNAQPGSGNIEFSDKGKLLIDNGWPNVANEMNRLGRIADMVLNKTIENTYENAERVATAIAEYQPGGEGSFNSLLQALSEGVTHPADAIAGELNQRLTEDVTEILLKGDDSINASVEASEPFLGNGRLVAIVVTVNPSENPVQGLVALSKAYKFSKILVVDTSAENKLWNSRNHQVEDKEVPRCSPTDVARIADGAISVANAMLKLKGSGNLKSQIDRAVDQAGQNIANMNINENVESGGSIASALRSIVSSVASMPSGVTSNLVSFFGTTSRSALKYGKECLTSDKQEETENNSNKPNQPN</sequence>
<dbReference type="InterPro" id="IPR024413">
    <property type="entry name" value="Phage_phiKZ_Orf92_int-head"/>
</dbReference>
<evidence type="ECO:0000256" key="1">
    <source>
        <dbReference type="SAM" id="MobiDB-lite"/>
    </source>
</evidence>
<organism evidence="2 3">
    <name type="scientific">Klebsiella phage vB_KpM_FBKp24</name>
    <dbReference type="NCBI Taxonomy" id="2801834"/>
    <lineage>
        <taxon>Viruses</taxon>
        <taxon>Duplodnaviria</taxon>
        <taxon>Heunggongvirae</taxon>
        <taxon>Uroviricota</taxon>
        <taxon>Caudoviricetes</taxon>
        <taxon>Chimalliviridae</taxon>
        <taxon>Maaswegvirus</taxon>
        <taxon>Maaswegvirus Kp24</taxon>
    </lineage>
</organism>
<feature type="region of interest" description="Disordered" evidence="1">
    <location>
        <begin position="18"/>
        <end position="42"/>
    </location>
</feature>
<name>A0A7U0GB87_9CAUD</name>
<feature type="region of interest" description="Disordered" evidence="1">
    <location>
        <begin position="463"/>
        <end position="482"/>
    </location>
</feature>
<reference evidence="2 3" key="1">
    <citation type="submission" date="2020-12" db="EMBL/GenBank/DDBJ databases">
        <title>Genomic characterization of four novel bacteriophages infecting Klebsiella pneumoniae.</title>
        <authorList>
            <person name="Estrada Bonilla B."/>
            <person name="Costa A.R."/>
            <person name="van Rossum T."/>
            <person name="Hagedoorn S."/>
            <person name="Wallinga H."/>
            <person name="Xiao M."/>
            <person name="Song W."/>
            <person name="Haas P.-J."/>
            <person name="Nobrega F.L."/>
            <person name="Brouns S.J.J."/>
        </authorList>
    </citation>
    <scope>NUCLEOTIDE SEQUENCE [LARGE SCALE GENOMIC DNA]</scope>
</reference>
<evidence type="ECO:0000313" key="2">
    <source>
        <dbReference type="EMBL" id="QQV92043.1"/>
    </source>
</evidence>
<gene>
    <name evidence="2" type="ORF">vBKpMFBKp24_014</name>
</gene>
<protein>
    <submittedName>
        <fullName evidence="2">Uncharacterized protein</fullName>
    </submittedName>
</protein>
<keyword evidence="3" id="KW-1185">Reference proteome</keyword>
<dbReference type="EMBL" id="MW394391">
    <property type="protein sequence ID" value="QQV92043.1"/>
    <property type="molecule type" value="Genomic_DNA"/>
</dbReference>
<dbReference type="Proteomes" id="UP000596381">
    <property type="component" value="Segment"/>
</dbReference>